<comment type="caution">
    <text evidence="1">The sequence shown here is derived from an EMBL/GenBank/DDBJ whole genome shotgun (WGS) entry which is preliminary data.</text>
</comment>
<name>A0A370DWJ4_9GAMM</name>
<proteinExistence type="predicted"/>
<dbReference type="Proteomes" id="UP000255508">
    <property type="component" value="Unassembled WGS sequence"/>
</dbReference>
<sequence length="137" mass="15549">MARNAYAFRHLDREHAPGLMSDLERALKRRDIKGIYLTLQQAVAAELVRCLSAVQENLCHSQDAKHFLMKCSRLFSMLEKDLGKRAWDEGCWTLQGCHKSIGTEGLFGVGCVAADPERFLRHKHTMMGILHSKGLIR</sequence>
<gene>
    <name evidence="1" type="ORF">DIZ79_09905</name>
</gene>
<evidence type="ECO:0000313" key="1">
    <source>
        <dbReference type="EMBL" id="RDH90211.1"/>
    </source>
</evidence>
<dbReference type="EMBL" id="QFXD01000175">
    <property type="protein sequence ID" value="RDH90211.1"/>
    <property type="molecule type" value="Genomic_DNA"/>
</dbReference>
<reference evidence="1 2" key="1">
    <citation type="journal article" date="2018" name="ISME J.">
        <title>Endosymbiont genomes yield clues of tubeworm success.</title>
        <authorList>
            <person name="Li Y."/>
            <person name="Liles M.R."/>
            <person name="Halanych K.M."/>
        </authorList>
    </citation>
    <scope>NUCLEOTIDE SEQUENCE [LARGE SCALE GENOMIC DNA]</scope>
    <source>
        <strain evidence="1">A1422</strain>
    </source>
</reference>
<evidence type="ECO:0000313" key="2">
    <source>
        <dbReference type="Proteomes" id="UP000255508"/>
    </source>
</evidence>
<protein>
    <submittedName>
        <fullName evidence="1">Uncharacterized protein</fullName>
    </submittedName>
</protein>
<accession>A0A370DWJ4</accession>
<dbReference type="AlphaFoldDB" id="A0A370DWJ4"/>
<organism evidence="1 2">
    <name type="scientific">endosymbiont of Lamellibrachia luymesi</name>
    <dbReference type="NCBI Taxonomy" id="2200907"/>
    <lineage>
        <taxon>Bacteria</taxon>
        <taxon>Pseudomonadati</taxon>
        <taxon>Pseudomonadota</taxon>
        <taxon>Gammaproteobacteria</taxon>
        <taxon>sulfur-oxidizing symbionts</taxon>
    </lineage>
</organism>